<gene>
    <name evidence="15" type="ORF">GCM10023205_73750</name>
</gene>
<dbReference type="PROSITE" id="PS50850">
    <property type="entry name" value="MFS"/>
    <property type="match status" value="1"/>
</dbReference>
<keyword evidence="8 12" id="KW-1133">Transmembrane helix</keyword>
<dbReference type="InterPro" id="IPR011701">
    <property type="entry name" value="MFS"/>
</dbReference>
<evidence type="ECO:0000313" key="16">
    <source>
        <dbReference type="Proteomes" id="UP001500466"/>
    </source>
</evidence>
<dbReference type="InterPro" id="IPR027417">
    <property type="entry name" value="P-loop_NTPase"/>
</dbReference>
<dbReference type="PANTHER" id="PTHR43820">
    <property type="entry name" value="HIGH-AFFINITY BRANCHED-CHAIN AMINO ACID TRANSPORT ATP-BINDING PROTEIN LIVF"/>
    <property type="match status" value="1"/>
</dbReference>
<comment type="similarity">
    <text evidence="2">Belongs to the ABC transporter superfamily.</text>
</comment>
<reference evidence="16" key="1">
    <citation type="journal article" date="2019" name="Int. J. Syst. Evol. Microbiol.">
        <title>The Global Catalogue of Microorganisms (GCM) 10K type strain sequencing project: providing services to taxonomists for standard genome sequencing and annotation.</title>
        <authorList>
            <consortium name="The Broad Institute Genomics Platform"/>
            <consortium name="The Broad Institute Genome Sequencing Center for Infectious Disease"/>
            <person name="Wu L."/>
            <person name="Ma J."/>
        </authorList>
    </citation>
    <scope>NUCLEOTIDE SEQUENCE [LARGE SCALE GENOMIC DNA]</scope>
    <source>
        <strain evidence="16">JCM 17986</strain>
    </source>
</reference>
<dbReference type="InterPro" id="IPR017871">
    <property type="entry name" value="ABC_transporter-like_CS"/>
</dbReference>
<accession>A0ABP9I7X8</accession>
<feature type="transmembrane region" description="Helical" evidence="12">
    <location>
        <begin position="304"/>
        <end position="326"/>
    </location>
</feature>
<evidence type="ECO:0000256" key="4">
    <source>
        <dbReference type="ARBA" id="ARBA00022692"/>
    </source>
</evidence>
<keyword evidence="9 12" id="KW-0472">Membrane</keyword>
<evidence type="ECO:0000256" key="7">
    <source>
        <dbReference type="ARBA" id="ARBA00022970"/>
    </source>
</evidence>
<evidence type="ECO:0000256" key="12">
    <source>
        <dbReference type="SAM" id="Phobius"/>
    </source>
</evidence>
<feature type="transmembrane region" description="Helical" evidence="12">
    <location>
        <begin position="241"/>
        <end position="261"/>
    </location>
</feature>
<evidence type="ECO:0000256" key="11">
    <source>
        <dbReference type="SAM" id="MobiDB-lite"/>
    </source>
</evidence>
<feature type="coiled-coil region" evidence="10">
    <location>
        <begin position="487"/>
        <end position="514"/>
    </location>
</feature>
<feature type="domain" description="ABC transporter" evidence="14">
    <location>
        <begin position="517"/>
        <end position="750"/>
    </location>
</feature>
<keyword evidence="4 12" id="KW-0812">Transmembrane</keyword>
<feature type="transmembrane region" description="Helical" evidence="12">
    <location>
        <begin position="395"/>
        <end position="415"/>
    </location>
</feature>
<feature type="transmembrane region" description="Helical" evidence="12">
    <location>
        <begin position="113"/>
        <end position="137"/>
    </location>
</feature>
<dbReference type="EMBL" id="BAABHS010000042">
    <property type="protein sequence ID" value="GAA4991118.1"/>
    <property type="molecule type" value="Genomic_DNA"/>
</dbReference>
<evidence type="ECO:0000256" key="1">
    <source>
        <dbReference type="ARBA" id="ARBA00004651"/>
    </source>
</evidence>
<protein>
    <recommendedName>
        <fullName evidence="17">ABC transporter</fullName>
    </recommendedName>
</protein>
<evidence type="ECO:0000313" key="15">
    <source>
        <dbReference type="EMBL" id="GAA4991118.1"/>
    </source>
</evidence>
<evidence type="ECO:0000256" key="2">
    <source>
        <dbReference type="ARBA" id="ARBA00005417"/>
    </source>
</evidence>
<comment type="subcellular location">
    <subcellularLocation>
        <location evidence="1">Cell membrane</location>
        <topology evidence="1">Multi-pass membrane protein</topology>
    </subcellularLocation>
</comment>
<keyword evidence="7" id="KW-0029">Amino-acid transport</keyword>
<evidence type="ECO:0000259" key="13">
    <source>
        <dbReference type="PROSITE" id="PS50850"/>
    </source>
</evidence>
<dbReference type="InterPro" id="IPR020846">
    <property type="entry name" value="MFS_dom"/>
</dbReference>
<feature type="transmembrane region" description="Helical" evidence="12">
    <location>
        <begin position="436"/>
        <end position="456"/>
    </location>
</feature>
<feature type="domain" description="Major facilitator superfamily (MFS) profile" evidence="13">
    <location>
        <begin position="83"/>
        <end position="484"/>
    </location>
</feature>
<evidence type="ECO:0000256" key="6">
    <source>
        <dbReference type="ARBA" id="ARBA00022840"/>
    </source>
</evidence>
<dbReference type="Pfam" id="PF00005">
    <property type="entry name" value="ABC_tran"/>
    <property type="match status" value="1"/>
</dbReference>
<dbReference type="InterPro" id="IPR036259">
    <property type="entry name" value="MFS_trans_sf"/>
</dbReference>
<keyword evidence="10" id="KW-0175">Coiled coil</keyword>
<evidence type="ECO:0000256" key="9">
    <source>
        <dbReference type="ARBA" id="ARBA00023136"/>
    </source>
</evidence>
<organism evidence="15 16">
    <name type="scientific">Yinghuangia aomiensis</name>
    <dbReference type="NCBI Taxonomy" id="676205"/>
    <lineage>
        <taxon>Bacteria</taxon>
        <taxon>Bacillati</taxon>
        <taxon>Actinomycetota</taxon>
        <taxon>Actinomycetes</taxon>
        <taxon>Kitasatosporales</taxon>
        <taxon>Streptomycetaceae</taxon>
        <taxon>Yinghuangia</taxon>
    </lineage>
</organism>
<feature type="transmembrane region" description="Helical" evidence="12">
    <location>
        <begin position="149"/>
        <end position="176"/>
    </location>
</feature>
<feature type="transmembrane region" description="Helical" evidence="12">
    <location>
        <begin position="338"/>
        <end position="359"/>
    </location>
</feature>
<dbReference type="PROSITE" id="PS50893">
    <property type="entry name" value="ABC_TRANSPORTER_2"/>
    <property type="match status" value="1"/>
</dbReference>
<sequence>MPTPQTPGDRVSAKHMPGGPELATTSASSAAGLASGLIEAEAERRRRQAEAQREVLFADELLPGVGEEQLSLRRGLAAGGSATFLTLTALAAMDELESAALSVLAPDIRDAFGMSNGAIVFISAAAGAFLVLGALPMGWFADRCRRSRVIGWAGVAFSAMVFAGGLAANAFLFFLARFGVGVAKSSTLPVHGSMLADTYPIGVRGRLSALGASAGRITGALSPLAVGGIAALAGGNDGWRWPFLILGLPALAVAMWAFRLPEPARGQHEMRSVLGEVVKDVQPMPISVEAAFARLMRVRTLKTVIMAFAALGFSLFTGGVLTNLWLEDHYGMSSFGRGVVGSVSGVAVLAVLPFVGPRYDRLYRRDPSRALALLGYLILPVAVLTPIQWFMPNAAAFAAVGIPSLILMSASFAMVGPVTQSVVPYRLRGLGSALSAIYIFFVGATGGALIAALIISAYDPRVAVLALGIPATAVGGFLIVRSSSFIKNDLSLVVQELREELEERDRQLEDPENIPVLQVRNIDFSYGHVQVLFDVGFEVRRGETLALLGTNGAGKSTILKAICGLGTPSRGVVRLNGRTITYVSPEQRGRYGVHLLPGGKGVFPGMTVQENLEMAAFRMRRDPEHRDRRFAYVLDLFPDLKDRRSQLAGSLSGGQQQMLALSMVLIHEPEVLLIDELSLGLAPVVVQHLLAIIERLKTDGLTIVIVEQSLNIALALADRAVFLEKGQVRFTGPARELAERDDLARAVFLGREGG</sequence>
<dbReference type="PROSITE" id="PS00211">
    <property type="entry name" value="ABC_TRANSPORTER_1"/>
    <property type="match status" value="1"/>
</dbReference>
<feature type="transmembrane region" description="Helical" evidence="12">
    <location>
        <begin position="371"/>
        <end position="389"/>
    </location>
</feature>
<dbReference type="SUPFAM" id="SSF103473">
    <property type="entry name" value="MFS general substrate transporter"/>
    <property type="match status" value="1"/>
</dbReference>
<dbReference type="SUPFAM" id="SSF52540">
    <property type="entry name" value="P-loop containing nucleoside triphosphate hydrolases"/>
    <property type="match status" value="1"/>
</dbReference>
<keyword evidence="3" id="KW-0813">Transport</keyword>
<keyword evidence="6" id="KW-0067">ATP-binding</keyword>
<dbReference type="Pfam" id="PF07690">
    <property type="entry name" value="MFS_1"/>
    <property type="match status" value="1"/>
</dbReference>
<dbReference type="Gene3D" id="1.20.1250.20">
    <property type="entry name" value="MFS general substrate transporter like domains"/>
    <property type="match status" value="2"/>
</dbReference>
<feature type="transmembrane region" description="Helical" evidence="12">
    <location>
        <begin position="462"/>
        <end position="480"/>
    </location>
</feature>
<dbReference type="InterPro" id="IPR003593">
    <property type="entry name" value="AAA+_ATPase"/>
</dbReference>
<keyword evidence="5" id="KW-0547">Nucleotide-binding</keyword>
<dbReference type="InterPro" id="IPR052156">
    <property type="entry name" value="BCAA_Transport_ATP-bd_LivF"/>
</dbReference>
<feature type="region of interest" description="Disordered" evidence="11">
    <location>
        <begin position="1"/>
        <end position="30"/>
    </location>
</feature>
<dbReference type="InterPro" id="IPR003439">
    <property type="entry name" value="ABC_transporter-like_ATP-bd"/>
</dbReference>
<evidence type="ECO:0008006" key="17">
    <source>
        <dbReference type="Google" id="ProtNLM"/>
    </source>
</evidence>
<evidence type="ECO:0000256" key="10">
    <source>
        <dbReference type="SAM" id="Coils"/>
    </source>
</evidence>
<dbReference type="SMART" id="SM00382">
    <property type="entry name" value="AAA"/>
    <property type="match status" value="1"/>
</dbReference>
<proteinExistence type="inferred from homology"/>
<name>A0ABP9I7X8_9ACTN</name>
<evidence type="ECO:0000256" key="3">
    <source>
        <dbReference type="ARBA" id="ARBA00022448"/>
    </source>
</evidence>
<keyword evidence="16" id="KW-1185">Reference proteome</keyword>
<dbReference type="Proteomes" id="UP001500466">
    <property type="component" value="Unassembled WGS sequence"/>
</dbReference>
<evidence type="ECO:0000256" key="8">
    <source>
        <dbReference type="ARBA" id="ARBA00022989"/>
    </source>
</evidence>
<dbReference type="PANTHER" id="PTHR43820:SF4">
    <property type="entry name" value="HIGH-AFFINITY BRANCHED-CHAIN AMINO ACID TRANSPORT ATP-BINDING PROTEIN LIVF"/>
    <property type="match status" value="1"/>
</dbReference>
<evidence type="ECO:0000259" key="14">
    <source>
        <dbReference type="PROSITE" id="PS50893"/>
    </source>
</evidence>
<feature type="compositionally biased region" description="Low complexity" evidence="11">
    <location>
        <begin position="21"/>
        <end position="30"/>
    </location>
</feature>
<evidence type="ECO:0000256" key="5">
    <source>
        <dbReference type="ARBA" id="ARBA00022741"/>
    </source>
</evidence>
<dbReference type="Gene3D" id="3.40.50.300">
    <property type="entry name" value="P-loop containing nucleotide triphosphate hydrolases"/>
    <property type="match status" value="1"/>
</dbReference>
<dbReference type="CDD" id="cd03224">
    <property type="entry name" value="ABC_TM1139_LivF_branched"/>
    <property type="match status" value="1"/>
</dbReference>
<comment type="caution">
    <text evidence="15">The sequence shown here is derived from an EMBL/GenBank/DDBJ whole genome shotgun (WGS) entry which is preliminary data.</text>
</comment>